<dbReference type="Pfam" id="PF01979">
    <property type="entry name" value="Amidohydro_1"/>
    <property type="match status" value="1"/>
</dbReference>
<feature type="transmembrane region" description="Helical" evidence="4">
    <location>
        <begin position="299"/>
        <end position="318"/>
    </location>
</feature>
<dbReference type="GeneID" id="19015518"/>
<keyword evidence="4" id="KW-0472">Membrane</keyword>
<keyword evidence="1" id="KW-0479">Metal-binding</keyword>
<evidence type="ECO:0000256" key="1">
    <source>
        <dbReference type="ARBA" id="ARBA00022723"/>
    </source>
</evidence>
<dbReference type="InterPro" id="IPR006680">
    <property type="entry name" value="Amidohydro-rel"/>
</dbReference>
<dbReference type="Proteomes" id="UP000198341">
    <property type="component" value="Chromosome 5"/>
</dbReference>
<evidence type="ECO:0000256" key="4">
    <source>
        <dbReference type="SAM" id="Phobius"/>
    </source>
</evidence>
<protein>
    <submittedName>
        <fullName evidence="6">Allantoinase</fullName>
    </submittedName>
</protein>
<dbReference type="PANTHER" id="PTHR43668:SF2">
    <property type="entry name" value="ALLANTOINASE"/>
    <property type="match status" value="1"/>
</dbReference>
<dbReference type="KEGG" id="bpg:Bathy05g00140"/>
<dbReference type="RefSeq" id="XP_007513077.1">
    <property type="nucleotide sequence ID" value="XM_007513015.1"/>
</dbReference>
<dbReference type="GO" id="GO:0006145">
    <property type="term" value="P:purine nucleobase catabolic process"/>
    <property type="evidence" value="ECO:0007669"/>
    <property type="project" value="TreeGrafter"/>
</dbReference>
<dbReference type="InterPro" id="IPR032466">
    <property type="entry name" value="Metal_Hydrolase"/>
</dbReference>
<dbReference type="OrthoDB" id="10258955at2759"/>
<evidence type="ECO:0000259" key="5">
    <source>
        <dbReference type="Pfam" id="PF01979"/>
    </source>
</evidence>
<dbReference type="EMBL" id="FO082274">
    <property type="protein sequence ID" value="CCO16635.1"/>
    <property type="molecule type" value="Genomic_DNA"/>
</dbReference>
<dbReference type="STRING" id="41875.K8EVZ7"/>
<dbReference type="Gene3D" id="3.20.20.140">
    <property type="entry name" value="Metal-dependent hydrolases"/>
    <property type="match status" value="1"/>
</dbReference>
<accession>K8EVZ7</accession>
<name>K8EVZ7_9CHLO</name>
<feature type="region of interest" description="Disordered" evidence="3">
    <location>
        <begin position="322"/>
        <end position="342"/>
    </location>
</feature>
<keyword evidence="7" id="KW-1185">Reference proteome</keyword>
<dbReference type="InterPro" id="IPR002195">
    <property type="entry name" value="Dihydroorotase_CS"/>
</dbReference>
<evidence type="ECO:0000313" key="7">
    <source>
        <dbReference type="Proteomes" id="UP000198341"/>
    </source>
</evidence>
<evidence type="ECO:0000313" key="6">
    <source>
        <dbReference type="EMBL" id="CCO16635.1"/>
    </source>
</evidence>
<feature type="domain" description="Amidohydrolase-related" evidence="5">
    <location>
        <begin position="125"/>
        <end position="272"/>
    </location>
</feature>
<organism evidence="6 7">
    <name type="scientific">Bathycoccus prasinos</name>
    <dbReference type="NCBI Taxonomy" id="41875"/>
    <lineage>
        <taxon>Eukaryota</taxon>
        <taxon>Viridiplantae</taxon>
        <taxon>Chlorophyta</taxon>
        <taxon>Mamiellophyceae</taxon>
        <taxon>Mamiellales</taxon>
        <taxon>Bathycoccaceae</taxon>
        <taxon>Bathycoccus</taxon>
    </lineage>
</organism>
<dbReference type="GO" id="GO:0004038">
    <property type="term" value="F:allantoinase activity"/>
    <property type="evidence" value="ECO:0007669"/>
    <property type="project" value="TreeGrafter"/>
</dbReference>
<dbReference type="GO" id="GO:0046872">
    <property type="term" value="F:metal ion binding"/>
    <property type="evidence" value="ECO:0007669"/>
    <property type="project" value="UniProtKB-KW"/>
</dbReference>
<reference evidence="6 7" key="1">
    <citation type="submission" date="2011-10" db="EMBL/GenBank/DDBJ databases">
        <authorList>
            <person name="Genoscope - CEA"/>
        </authorList>
    </citation>
    <scope>NUCLEOTIDE SEQUENCE [LARGE SCALE GENOMIC DNA]</scope>
    <source>
        <strain evidence="6 7">RCC 1105</strain>
    </source>
</reference>
<gene>
    <name evidence="6" type="ORF">Bathy05g00140</name>
</gene>
<dbReference type="GO" id="GO:0005737">
    <property type="term" value="C:cytoplasm"/>
    <property type="evidence" value="ECO:0007669"/>
    <property type="project" value="TreeGrafter"/>
</dbReference>
<keyword evidence="4" id="KW-1133">Transmembrane helix</keyword>
<feature type="region of interest" description="Disordered" evidence="3">
    <location>
        <begin position="89"/>
        <end position="108"/>
    </location>
</feature>
<keyword evidence="4" id="KW-0812">Transmembrane</keyword>
<dbReference type="AlphaFoldDB" id="K8EVZ7"/>
<sequence length="342" mass="38724">MFGLLPPISYWGWTRYFLPFDETTNAIIVMTLAICLGLLQSHPDVFLPPTLPMEHKIELYSDRVVTPDGVIPALVTVYHGRIQRIARMEKKPVRPKTTTTTDDDADGKKKLVDQGETFYDFTGKVIMPGLVDLHVHLNEPGRTEWEGVQSGTRSAAVGGVTMVVDMPLNSIPSTVDVKSFEAKLKSIRKPRGRMFVDVAFWGGLVPQNAHNASILEDLLAHGVVGLKAFMSPAGTEDFDQSSVKDIKAAAASLSKFNAPLMVHAELPSENDVVSTNGKDPRKYSTYMNSRPRKWEKVCFFFYAAVHHHFFVFGARICAHERKERRRRKRNRRRKRMMKIHWC</sequence>
<dbReference type="InterPro" id="IPR050138">
    <property type="entry name" value="DHOase/Allantoinase_Hydrolase"/>
</dbReference>
<dbReference type="eggNOG" id="KOG2584">
    <property type="taxonomic scope" value="Eukaryota"/>
</dbReference>
<evidence type="ECO:0000256" key="2">
    <source>
        <dbReference type="ARBA" id="ARBA00022801"/>
    </source>
</evidence>
<proteinExistence type="predicted"/>
<keyword evidence="2" id="KW-0378">Hydrolase</keyword>
<evidence type="ECO:0000256" key="3">
    <source>
        <dbReference type="SAM" id="MobiDB-lite"/>
    </source>
</evidence>
<dbReference type="PROSITE" id="PS00482">
    <property type="entry name" value="DIHYDROOROTASE_1"/>
    <property type="match status" value="1"/>
</dbReference>
<dbReference type="PANTHER" id="PTHR43668">
    <property type="entry name" value="ALLANTOINASE"/>
    <property type="match status" value="1"/>
</dbReference>
<dbReference type="SUPFAM" id="SSF51556">
    <property type="entry name" value="Metallo-dependent hydrolases"/>
    <property type="match status" value="1"/>
</dbReference>